<keyword evidence="1" id="KW-0812">Transmembrane</keyword>
<evidence type="ECO:0000256" key="1">
    <source>
        <dbReference type="SAM" id="Phobius"/>
    </source>
</evidence>
<dbReference type="InterPro" id="IPR031564">
    <property type="entry name" value="Flp1-like"/>
</dbReference>
<evidence type="ECO:0000313" key="4">
    <source>
        <dbReference type="Proteomes" id="UP000677305"/>
    </source>
</evidence>
<keyword evidence="1" id="KW-0472">Membrane</keyword>
<dbReference type="RefSeq" id="WP_212693553.1">
    <property type="nucleotide sequence ID" value="NZ_CP058561.1"/>
</dbReference>
<keyword evidence="1" id="KW-1133">Transmembrane helix</keyword>
<keyword evidence="4" id="KW-1185">Reference proteome</keyword>
<protein>
    <submittedName>
        <fullName evidence="3">Holin, BlyA family protein</fullName>
    </submittedName>
</protein>
<evidence type="ECO:0000259" key="2">
    <source>
        <dbReference type="Pfam" id="PF16982"/>
    </source>
</evidence>
<feature type="domain" description="Putative Flagellin Flp1-like" evidence="2">
    <location>
        <begin position="7"/>
        <end position="53"/>
    </location>
</feature>
<evidence type="ECO:0000313" key="3">
    <source>
        <dbReference type="EMBL" id="QUH29497.1"/>
    </source>
</evidence>
<sequence length="61" mass="6820">MLDTLKRFWKEEDGMGVVEIALIIIVLVGLAVIFKDKITELVENILEKITGDAKGVYDPES</sequence>
<reference evidence="3 4" key="1">
    <citation type="submission" date="2020-07" db="EMBL/GenBank/DDBJ databases">
        <title>Vallitalea guaymasensis genome.</title>
        <authorList>
            <person name="Postec A."/>
        </authorList>
    </citation>
    <scope>NUCLEOTIDE SEQUENCE [LARGE SCALE GENOMIC DNA]</scope>
    <source>
        <strain evidence="3 4">Ra1766G1</strain>
    </source>
</reference>
<gene>
    <name evidence="3" type="ORF">HYG85_11510</name>
</gene>
<dbReference type="EMBL" id="CP058561">
    <property type="protein sequence ID" value="QUH29497.1"/>
    <property type="molecule type" value="Genomic_DNA"/>
</dbReference>
<dbReference type="Proteomes" id="UP000677305">
    <property type="component" value="Chromosome"/>
</dbReference>
<dbReference type="KEGG" id="vgu:HYG85_11510"/>
<organism evidence="3 4">
    <name type="scientific">Vallitalea guaymasensis</name>
    <dbReference type="NCBI Taxonomy" id="1185412"/>
    <lineage>
        <taxon>Bacteria</taxon>
        <taxon>Bacillati</taxon>
        <taxon>Bacillota</taxon>
        <taxon>Clostridia</taxon>
        <taxon>Lachnospirales</taxon>
        <taxon>Vallitaleaceae</taxon>
        <taxon>Vallitalea</taxon>
    </lineage>
</organism>
<proteinExistence type="predicted"/>
<feature type="transmembrane region" description="Helical" evidence="1">
    <location>
        <begin position="15"/>
        <end position="34"/>
    </location>
</feature>
<dbReference type="Pfam" id="PF16982">
    <property type="entry name" value="Flp1_like"/>
    <property type="match status" value="1"/>
</dbReference>
<accession>A0A8J8SC92</accession>
<name>A0A8J8SC92_9FIRM</name>
<dbReference type="AlphaFoldDB" id="A0A8J8SC92"/>